<sequence length="300" mass="31542">MASAARRQAVPAGGPGPLAAAIHGVARRAARLPLPLPRGAGYLGTFALFLATGIYGSVVGGHVPAIVTALHDAADTGARAAGFGLATVTISGRKYLSAAEIRQAAGIGPGTSLLFFDAVAAREGLLAVPWIAEAQVRKLYPDRVDIEIVEREAFAFWQLKGKVQVIAEDGTVIAPVELAPRPDLPLVVGVGADKRAKGIVMLLARFPDIAAQTRAAVLVAERRWNLRMKNGIDVRLPEADPAAALAELSALDREKKLLSRDLVAIDLRLPDRITVRLSDAAAKARAEATKAKTKRKGADT</sequence>
<comment type="function">
    <text evidence="9">Essential cell division protein.</text>
</comment>
<evidence type="ECO:0000256" key="1">
    <source>
        <dbReference type="ARBA" id="ARBA00004370"/>
    </source>
</evidence>
<comment type="subcellular location">
    <subcellularLocation>
        <location evidence="9">Cell inner membrane</location>
        <topology evidence="9">Single-pass type II membrane protein</topology>
    </subcellularLocation>
    <subcellularLocation>
        <location evidence="1">Membrane</location>
    </subcellularLocation>
    <text evidence="9">Localizes to the division septum.</text>
</comment>
<evidence type="ECO:0000259" key="10">
    <source>
        <dbReference type="PROSITE" id="PS51779"/>
    </source>
</evidence>
<name>A0A5M6I2B2_9HYPH</name>
<dbReference type="GO" id="GO:0005886">
    <property type="term" value="C:plasma membrane"/>
    <property type="evidence" value="ECO:0007669"/>
    <property type="project" value="UniProtKB-SubCell"/>
</dbReference>
<dbReference type="PANTHER" id="PTHR35851">
    <property type="entry name" value="CELL DIVISION PROTEIN FTSQ"/>
    <property type="match status" value="1"/>
</dbReference>
<evidence type="ECO:0000256" key="8">
    <source>
        <dbReference type="ARBA" id="ARBA00023306"/>
    </source>
</evidence>
<dbReference type="InterPro" id="IPR005548">
    <property type="entry name" value="Cell_div_FtsQ/DivIB_C"/>
</dbReference>
<reference evidence="11 12" key="1">
    <citation type="submission" date="2019-09" db="EMBL/GenBank/DDBJ databases">
        <title>Draft Whole-Genome sequence of Blastochloris sulfoviridis DSM 729.</title>
        <authorList>
            <person name="Meyer T.E."/>
            <person name="Kyndt J.A."/>
        </authorList>
    </citation>
    <scope>NUCLEOTIDE SEQUENCE [LARGE SCALE GENOMIC DNA]</scope>
    <source>
        <strain evidence="11 12">DSM 729</strain>
    </source>
</reference>
<feature type="domain" description="POTRA" evidence="10">
    <location>
        <begin position="83"/>
        <end position="151"/>
    </location>
</feature>
<dbReference type="OrthoDB" id="9783091at2"/>
<evidence type="ECO:0000256" key="2">
    <source>
        <dbReference type="ARBA" id="ARBA00022475"/>
    </source>
</evidence>
<keyword evidence="5 9" id="KW-0812">Transmembrane</keyword>
<accession>A0A5M6I2B2</accession>
<evidence type="ECO:0000256" key="3">
    <source>
        <dbReference type="ARBA" id="ARBA00022519"/>
    </source>
</evidence>
<dbReference type="Pfam" id="PF03799">
    <property type="entry name" value="FtsQ_DivIB_C"/>
    <property type="match status" value="1"/>
</dbReference>
<organism evidence="11 12">
    <name type="scientific">Blastochloris sulfoviridis</name>
    <dbReference type="NCBI Taxonomy" id="50712"/>
    <lineage>
        <taxon>Bacteria</taxon>
        <taxon>Pseudomonadati</taxon>
        <taxon>Pseudomonadota</taxon>
        <taxon>Alphaproteobacteria</taxon>
        <taxon>Hyphomicrobiales</taxon>
        <taxon>Blastochloridaceae</taxon>
        <taxon>Blastochloris</taxon>
    </lineage>
</organism>
<dbReference type="InterPro" id="IPR013685">
    <property type="entry name" value="POTRA_FtsQ_type"/>
</dbReference>
<evidence type="ECO:0000256" key="7">
    <source>
        <dbReference type="ARBA" id="ARBA00023136"/>
    </source>
</evidence>
<evidence type="ECO:0000313" key="12">
    <source>
        <dbReference type="Proteomes" id="UP000323886"/>
    </source>
</evidence>
<keyword evidence="7 9" id="KW-0472">Membrane</keyword>
<dbReference type="Proteomes" id="UP000323886">
    <property type="component" value="Unassembled WGS sequence"/>
</dbReference>
<evidence type="ECO:0000256" key="6">
    <source>
        <dbReference type="ARBA" id="ARBA00022989"/>
    </source>
</evidence>
<dbReference type="Gene3D" id="3.40.50.11690">
    <property type="entry name" value="Cell division protein FtsQ/DivIB"/>
    <property type="match status" value="1"/>
</dbReference>
<evidence type="ECO:0000256" key="9">
    <source>
        <dbReference type="HAMAP-Rule" id="MF_00911"/>
    </source>
</evidence>
<keyword evidence="4 9" id="KW-0132">Cell division</keyword>
<dbReference type="GO" id="GO:0090529">
    <property type="term" value="P:cell septum assembly"/>
    <property type="evidence" value="ECO:0007669"/>
    <property type="project" value="InterPro"/>
</dbReference>
<protein>
    <recommendedName>
        <fullName evidence="9">Cell division protein FtsQ</fullName>
    </recommendedName>
</protein>
<keyword evidence="3 9" id="KW-0997">Cell inner membrane</keyword>
<evidence type="ECO:0000313" key="11">
    <source>
        <dbReference type="EMBL" id="KAA5602311.1"/>
    </source>
</evidence>
<comment type="similarity">
    <text evidence="9">Belongs to the FtsQ/DivIB family. FtsQ subfamily.</text>
</comment>
<evidence type="ECO:0000256" key="5">
    <source>
        <dbReference type="ARBA" id="ARBA00022692"/>
    </source>
</evidence>
<dbReference type="HAMAP" id="MF_00911">
    <property type="entry name" value="FtsQ_subfam"/>
    <property type="match status" value="1"/>
</dbReference>
<evidence type="ECO:0000256" key="4">
    <source>
        <dbReference type="ARBA" id="ARBA00022618"/>
    </source>
</evidence>
<dbReference type="EMBL" id="VWPL01000008">
    <property type="protein sequence ID" value="KAA5602311.1"/>
    <property type="molecule type" value="Genomic_DNA"/>
</dbReference>
<keyword evidence="12" id="KW-1185">Reference proteome</keyword>
<dbReference type="Pfam" id="PF08478">
    <property type="entry name" value="POTRA_1"/>
    <property type="match status" value="1"/>
</dbReference>
<proteinExistence type="inferred from homology"/>
<keyword evidence="2 9" id="KW-1003">Cell membrane</keyword>
<dbReference type="RefSeq" id="WP_150096906.1">
    <property type="nucleotide sequence ID" value="NZ_VWPL01000008.1"/>
</dbReference>
<keyword evidence="6 9" id="KW-1133">Transmembrane helix</keyword>
<gene>
    <name evidence="9" type="primary">ftsQ</name>
    <name evidence="11" type="ORF">F1193_06745</name>
</gene>
<dbReference type="PANTHER" id="PTHR35851:SF1">
    <property type="entry name" value="CELL DIVISION PROTEIN FTSQ"/>
    <property type="match status" value="1"/>
</dbReference>
<dbReference type="InterPro" id="IPR045335">
    <property type="entry name" value="FtsQ_C_sf"/>
</dbReference>
<comment type="caution">
    <text evidence="11">The sequence shown here is derived from an EMBL/GenBank/DDBJ whole genome shotgun (WGS) entry which is preliminary data.</text>
</comment>
<dbReference type="InterPro" id="IPR026579">
    <property type="entry name" value="FtsQ"/>
</dbReference>
<dbReference type="AlphaFoldDB" id="A0A5M6I2B2"/>
<dbReference type="PROSITE" id="PS51779">
    <property type="entry name" value="POTRA"/>
    <property type="match status" value="1"/>
</dbReference>
<dbReference type="GO" id="GO:0032153">
    <property type="term" value="C:cell division site"/>
    <property type="evidence" value="ECO:0007669"/>
    <property type="project" value="UniProtKB-UniRule"/>
</dbReference>
<keyword evidence="8 9" id="KW-0131">Cell cycle</keyword>
<dbReference type="GO" id="GO:0043093">
    <property type="term" value="P:FtsZ-dependent cytokinesis"/>
    <property type="evidence" value="ECO:0007669"/>
    <property type="project" value="UniProtKB-UniRule"/>
</dbReference>
<dbReference type="InterPro" id="IPR034746">
    <property type="entry name" value="POTRA"/>
</dbReference>
<dbReference type="Gene3D" id="3.10.20.310">
    <property type="entry name" value="membrane protein fhac"/>
    <property type="match status" value="1"/>
</dbReference>